<sequence length="226" mass="25272">MLFSVSDLQFQKALTVAIYSVGHISCGHFKPAVTIALAAVRKVQLKLLMCATLTTLTLKVLYHDKVDIGVMLASALFDCNGKDDLVKKQTKAAQEAVAGLKKAQAEVLYMKQDMDKVCSSEQFMEKEWPIWMEVSMTYYIIMLSEHEGKRGRGETQNSGNRMVEKSRKSSAWDQILLDMSERSLKTVLRKSKYGLASGIITKNLDTVNTMSRSTCADIVSMSYYIA</sequence>
<evidence type="ECO:0000256" key="2">
    <source>
        <dbReference type="ARBA" id="ARBA00022692"/>
    </source>
</evidence>
<evidence type="ECO:0000313" key="6">
    <source>
        <dbReference type="Proteomes" id="UP001367508"/>
    </source>
</evidence>
<dbReference type="Proteomes" id="UP001367508">
    <property type="component" value="Unassembled WGS sequence"/>
</dbReference>
<keyword evidence="3" id="KW-1133">Transmembrane helix</keyword>
<evidence type="ECO:0000313" key="5">
    <source>
        <dbReference type="EMBL" id="KAK7362455.1"/>
    </source>
</evidence>
<evidence type="ECO:0000256" key="4">
    <source>
        <dbReference type="ARBA" id="ARBA00023136"/>
    </source>
</evidence>
<dbReference type="InterPro" id="IPR000425">
    <property type="entry name" value="MIP"/>
</dbReference>
<name>A0AAN9MWQ9_CANGL</name>
<dbReference type="InterPro" id="IPR023271">
    <property type="entry name" value="Aquaporin-like"/>
</dbReference>
<dbReference type="PANTHER" id="PTHR31580">
    <property type="entry name" value="FILAMENT-LIKE PLANT PROTEIN 4"/>
    <property type="match status" value="1"/>
</dbReference>
<reference evidence="5 6" key="1">
    <citation type="submission" date="2024-01" db="EMBL/GenBank/DDBJ databases">
        <title>The genomes of 5 underutilized Papilionoideae crops provide insights into root nodulation and disease resistanc.</title>
        <authorList>
            <person name="Jiang F."/>
        </authorList>
    </citation>
    <scope>NUCLEOTIDE SEQUENCE [LARGE SCALE GENOMIC DNA]</scope>
    <source>
        <strain evidence="5">LVBAO_FW01</strain>
        <tissue evidence="5">Leaves</tissue>
    </source>
</reference>
<dbReference type="GO" id="GO:0015267">
    <property type="term" value="F:channel activity"/>
    <property type="evidence" value="ECO:0007669"/>
    <property type="project" value="InterPro"/>
</dbReference>
<dbReference type="AlphaFoldDB" id="A0AAN9MWQ9"/>
<keyword evidence="2" id="KW-0812">Transmembrane</keyword>
<dbReference type="EMBL" id="JAYMYQ010000001">
    <property type="protein sequence ID" value="KAK7362455.1"/>
    <property type="molecule type" value="Genomic_DNA"/>
</dbReference>
<comment type="caution">
    <text evidence="5">The sequence shown here is derived from an EMBL/GenBank/DDBJ whole genome shotgun (WGS) entry which is preliminary data.</text>
</comment>
<dbReference type="GO" id="GO:0016020">
    <property type="term" value="C:membrane"/>
    <property type="evidence" value="ECO:0007669"/>
    <property type="project" value="UniProtKB-SubCell"/>
</dbReference>
<keyword evidence="4" id="KW-0472">Membrane</keyword>
<evidence type="ECO:0000256" key="3">
    <source>
        <dbReference type="ARBA" id="ARBA00022989"/>
    </source>
</evidence>
<proteinExistence type="predicted"/>
<dbReference type="Gene3D" id="1.20.1080.10">
    <property type="entry name" value="Glycerol uptake facilitator protein"/>
    <property type="match status" value="1"/>
</dbReference>
<dbReference type="PANTHER" id="PTHR31580:SF22">
    <property type="entry name" value="FILAMENT-LIKE PLANT PROTEIN 7"/>
    <property type="match status" value="1"/>
</dbReference>
<keyword evidence="6" id="KW-1185">Reference proteome</keyword>
<dbReference type="Pfam" id="PF00230">
    <property type="entry name" value="MIP"/>
    <property type="match status" value="1"/>
</dbReference>
<gene>
    <name evidence="5" type="ORF">VNO77_04569</name>
</gene>
<dbReference type="SUPFAM" id="SSF81338">
    <property type="entry name" value="Aquaporin-like"/>
    <property type="match status" value="1"/>
</dbReference>
<organism evidence="5 6">
    <name type="scientific">Canavalia gladiata</name>
    <name type="common">Sword bean</name>
    <name type="synonym">Dolichos gladiatus</name>
    <dbReference type="NCBI Taxonomy" id="3824"/>
    <lineage>
        <taxon>Eukaryota</taxon>
        <taxon>Viridiplantae</taxon>
        <taxon>Streptophyta</taxon>
        <taxon>Embryophyta</taxon>
        <taxon>Tracheophyta</taxon>
        <taxon>Spermatophyta</taxon>
        <taxon>Magnoliopsida</taxon>
        <taxon>eudicotyledons</taxon>
        <taxon>Gunneridae</taxon>
        <taxon>Pentapetalae</taxon>
        <taxon>rosids</taxon>
        <taxon>fabids</taxon>
        <taxon>Fabales</taxon>
        <taxon>Fabaceae</taxon>
        <taxon>Papilionoideae</taxon>
        <taxon>50 kb inversion clade</taxon>
        <taxon>NPAAA clade</taxon>
        <taxon>indigoferoid/millettioid clade</taxon>
        <taxon>Phaseoleae</taxon>
        <taxon>Canavalia</taxon>
    </lineage>
</organism>
<protein>
    <submittedName>
        <fullName evidence="5">Uncharacterized protein</fullName>
    </submittedName>
</protein>
<evidence type="ECO:0000256" key="1">
    <source>
        <dbReference type="ARBA" id="ARBA00004141"/>
    </source>
</evidence>
<accession>A0AAN9MWQ9</accession>
<comment type="subcellular location">
    <subcellularLocation>
        <location evidence="1">Membrane</location>
        <topology evidence="1">Multi-pass membrane protein</topology>
    </subcellularLocation>
</comment>